<reference evidence="1 2" key="1">
    <citation type="submission" date="2020-08" db="EMBL/GenBank/DDBJ databases">
        <title>Plant Genome Project.</title>
        <authorList>
            <person name="Zhang R.-G."/>
        </authorList>
    </citation>
    <scope>NUCLEOTIDE SEQUENCE [LARGE SCALE GENOMIC DNA]</scope>
    <source>
        <tissue evidence="1">Rhizome</tissue>
    </source>
</reference>
<protein>
    <submittedName>
        <fullName evidence="1">Uncharacterized protein</fullName>
    </submittedName>
</protein>
<proteinExistence type="predicted"/>
<evidence type="ECO:0000313" key="1">
    <source>
        <dbReference type="EMBL" id="KAG6507027.1"/>
    </source>
</evidence>
<comment type="caution">
    <text evidence="1">The sequence shown here is derived from an EMBL/GenBank/DDBJ whole genome shotgun (WGS) entry which is preliminary data.</text>
</comment>
<sequence length="104" mass="12078">MLQAYFSRKTAYMAKRKTLKLVQGYVEEQFRQLRNYCAELKRFDVGATVVLKLIEDGEGPRKQHKCDGFKSVAVKITLWVAAKVTRIEEFQVYMAELRDIDAKA</sequence>
<accession>A0A8J5GI75</accession>
<dbReference type="AlphaFoldDB" id="A0A8J5GI75"/>
<evidence type="ECO:0000313" key="2">
    <source>
        <dbReference type="Proteomes" id="UP000734854"/>
    </source>
</evidence>
<dbReference type="Proteomes" id="UP000734854">
    <property type="component" value="Unassembled WGS sequence"/>
</dbReference>
<organism evidence="1 2">
    <name type="scientific">Zingiber officinale</name>
    <name type="common">Ginger</name>
    <name type="synonym">Amomum zingiber</name>
    <dbReference type="NCBI Taxonomy" id="94328"/>
    <lineage>
        <taxon>Eukaryota</taxon>
        <taxon>Viridiplantae</taxon>
        <taxon>Streptophyta</taxon>
        <taxon>Embryophyta</taxon>
        <taxon>Tracheophyta</taxon>
        <taxon>Spermatophyta</taxon>
        <taxon>Magnoliopsida</taxon>
        <taxon>Liliopsida</taxon>
        <taxon>Zingiberales</taxon>
        <taxon>Zingiberaceae</taxon>
        <taxon>Zingiber</taxon>
    </lineage>
</organism>
<gene>
    <name evidence="1" type="ORF">ZIOFF_032363</name>
</gene>
<keyword evidence="2" id="KW-1185">Reference proteome</keyword>
<name>A0A8J5GI75_ZINOF</name>
<dbReference type="EMBL" id="JACMSC010000009">
    <property type="protein sequence ID" value="KAG6507027.1"/>
    <property type="molecule type" value="Genomic_DNA"/>
</dbReference>